<evidence type="ECO:0000256" key="2">
    <source>
        <dbReference type="ARBA" id="ARBA00004496"/>
    </source>
</evidence>
<dbReference type="SMART" id="SM00322">
    <property type="entry name" value="KH"/>
    <property type="match status" value="1"/>
</dbReference>
<evidence type="ECO:0000256" key="6">
    <source>
        <dbReference type="ARBA" id="ARBA00022490"/>
    </source>
</evidence>
<dbReference type="Gene3D" id="2.40.50.140">
    <property type="entry name" value="Nucleic acid-binding proteins"/>
    <property type="match status" value="1"/>
</dbReference>
<dbReference type="CTD" id="87178"/>
<evidence type="ECO:0000256" key="11">
    <source>
        <dbReference type="ARBA" id="ARBA00022722"/>
    </source>
</evidence>
<sequence>MAACRHCCSCLRLRPLCDGPSRLPGRDRTLTQLQVRALWGGARFRSVAVDLGSRKLEISSGKLARFADGSAVVQSGDTAVMVTAVSKTKPSPSQFMPLVVDYRQKAAAAGRIPTNYLRREIGSSDKEILTSRVIDRSIRPLFPAGYFYDTQVLCNLLAVDGVNEPDILAINGASVALSLSDIPWNGPIVMMEASAENILQQDFCHAIKVGVKYTQQIIQGIQQLVKEIGVTKRTPQKLFTPSPEIVEYIHKLSMERLYAVFTDYEHDKISRDEAVNKIRLDTEEQLKEKFPEADTFEIIESFNVVAKEVFRSIILNEYKRCDGRDLTSLRNINCEVDMFKTLHGSALFQRGQTQVLCTVTFDSLESSMKSDRIITAINGIKDKNFMLHYEFPPYATNEIGKVTGVNRRELGHGALAEKALYPVIPKDFPFTIRVTSEVLESNGSSSMASACGGSLALMDAGVPISSAVAGVAIGLVTKNNPEKGEIEDYRLLTDILGIEDYNGDMDFKIAGTNKGITALQADIKLPGIPIKIVMEAIQQASVAKKDILQIMNKTISKPRASRKENGPVVETIQVPLSKRAKFVGPGGYHLKKLQAETGVTVSQVDEETFSVFAPTPSAMHEARDFITEICKDDQEHQLEFGAVYTATITEIRDTGVMVKLYPNMTAVLLHNTQLDQRKIKHPTALGLEVGQEIQVKYFGRDPADGRMRLSRKVLQSPATSVVKTLNDRSSIVMGESISQSSSNSTQ</sequence>
<evidence type="ECO:0000256" key="9">
    <source>
        <dbReference type="ARBA" id="ARBA00022679"/>
    </source>
</evidence>
<dbReference type="SMART" id="SM00316">
    <property type="entry name" value="S1"/>
    <property type="match status" value="1"/>
</dbReference>
<keyword evidence="10" id="KW-0548">Nucleotidyltransferase</keyword>
<dbReference type="InterPro" id="IPR004087">
    <property type="entry name" value="KH_dom"/>
</dbReference>
<evidence type="ECO:0000256" key="18">
    <source>
        <dbReference type="ARBA" id="ARBA00023136"/>
    </source>
</evidence>
<evidence type="ECO:0000256" key="23">
    <source>
        <dbReference type="PROSITE-ProRule" id="PRU00117"/>
    </source>
</evidence>
<evidence type="ECO:0000256" key="4">
    <source>
        <dbReference type="ARBA" id="ARBA00012416"/>
    </source>
</evidence>
<dbReference type="PIRSF" id="PIRSF005499">
    <property type="entry name" value="PNPase"/>
    <property type="match status" value="1"/>
</dbReference>
<protein>
    <recommendedName>
        <fullName evidence="22">Polyribonucleotide nucleotidyltransferase 1, mitochondrial</fullName>
        <ecNumber evidence="4">2.7.7.8</ecNumber>
    </recommendedName>
    <alternativeName>
        <fullName evidence="19">Polynucleotide phosphorylase 1</fullName>
    </alternativeName>
</protein>
<evidence type="ECO:0000256" key="13">
    <source>
        <dbReference type="ARBA" id="ARBA00022839"/>
    </source>
</evidence>
<accession>A0A8U0V026</accession>
<gene>
    <name evidence="26" type="primary">PNPT1</name>
</gene>
<evidence type="ECO:0000256" key="8">
    <source>
        <dbReference type="ARBA" id="ARBA00022664"/>
    </source>
</evidence>
<dbReference type="FunFam" id="3.30.1370.10:FF:000044">
    <property type="entry name" value="Polyribonucleotide nucleotidyltransferase 1, mitochondrial"/>
    <property type="match status" value="1"/>
</dbReference>
<dbReference type="PROSITE" id="PS50126">
    <property type="entry name" value="S1"/>
    <property type="match status" value="1"/>
</dbReference>
<comment type="similarity">
    <text evidence="3">Belongs to the polyribonucleotide nucleotidyltransferase family.</text>
</comment>
<dbReference type="SUPFAM" id="SSF50249">
    <property type="entry name" value="Nucleic acid-binding proteins"/>
    <property type="match status" value="1"/>
</dbReference>
<dbReference type="GO" id="GO:0000965">
    <property type="term" value="P:mitochondrial RNA 3'-end processing"/>
    <property type="evidence" value="ECO:0007669"/>
    <property type="project" value="TreeGrafter"/>
</dbReference>
<dbReference type="CDD" id="cd11364">
    <property type="entry name" value="RNase_PH_PNPase_2"/>
    <property type="match status" value="1"/>
</dbReference>
<evidence type="ECO:0000256" key="10">
    <source>
        <dbReference type="ARBA" id="ARBA00022695"/>
    </source>
</evidence>
<evidence type="ECO:0000256" key="17">
    <source>
        <dbReference type="ARBA" id="ARBA00023128"/>
    </source>
</evidence>
<dbReference type="GO" id="GO:0000958">
    <property type="term" value="P:mitochondrial mRNA catabolic process"/>
    <property type="evidence" value="ECO:0007669"/>
    <property type="project" value="TreeGrafter"/>
</dbReference>
<dbReference type="GO" id="GO:0005829">
    <property type="term" value="C:cytosol"/>
    <property type="evidence" value="ECO:0007669"/>
    <property type="project" value="TreeGrafter"/>
</dbReference>
<keyword evidence="17" id="KW-0496">Mitochondrion</keyword>
<dbReference type="Proteomes" id="UP000000715">
    <property type="component" value="Unplaced"/>
</dbReference>
<dbReference type="GO" id="GO:0005758">
    <property type="term" value="C:mitochondrial intermembrane space"/>
    <property type="evidence" value="ECO:0007669"/>
    <property type="project" value="UniProtKB-SubCell"/>
</dbReference>
<dbReference type="Gene3D" id="3.30.230.70">
    <property type="entry name" value="GHMP Kinase, N-terminal domain"/>
    <property type="match status" value="2"/>
</dbReference>
<dbReference type="EC" id="2.7.7.8" evidence="4"/>
<evidence type="ECO:0000256" key="14">
    <source>
        <dbReference type="ARBA" id="ARBA00022884"/>
    </source>
</evidence>
<dbReference type="NCBIfam" id="NF008805">
    <property type="entry name" value="PRK11824.1"/>
    <property type="match status" value="1"/>
</dbReference>
<keyword evidence="7" id="KW-0597">Phosphoprotein</keyword>
<proteinExistence type="inferred from homology"/>
<evidence type="ECO:0000256" key="19">
    <source>
        <dbReference type="ARBA" id="ARBA00031451"/>
    </source>
</evidence>
<evidence type="ECO:0000256" key="22">
    <source>
        <dbReference type="ARBA" id="ARBA00072100"/>
    </source>
</evidence>
<dbReference type="FunFam" id="3.30.230.70:FF:000032">
    <property type="entry name" value="Polyribonucleotide nucleotidyltransferase 1"/>
    <property type="match status" value="1"/>
</dbReference>
<dbReference type="PANTHER" id="PTHR11252">
    <property type="entry name" value="POLYRIBONUCLEOTIDE NUCLEOTIDYLTRANSFERASE"/>
    <property type="match status" value="1"/>
</dbReference>
<dbReference type="AlphaFoldDB" id="A0A8U0V026"/>
<dbReference type="GO" id="GO:0005759">
    <property type="term" value="C:mitochondrial matrix"/>
    <property type="evidence" value="ECO:0007669"/>
    <property type="project" value="UniProtKB-SubCell"/>
</dbReference>
<dbReference type="Gene3D" id="3.30.1370.10">
    <property type="entry name" value="K Homology domain, type 1"/>
    <property type="match status" value="1"/>
</dbReference>
<evidence type="ECO:0000256" key="7">
    <source>
        <dbReference type="ARBA" id="ARBA00022553"/>
    </source>
</evidence>
<dbReference type="InterPro" id="IPR020568">
    <property type="entry name" value="Ribosomal_Su5_D2-typ_SF"/>
</dbReference>
<dbReference type="Pfam" id="PF03726">
    <property type="entry name" value="PNPase"/>
    <property type="match status" value="1"/>
</dbReference>
<dbReference type="Gene3D" id="1.10.10.400">
    <property type="entry name" value="Polyribonucleotide nucleotidyltransferase, RNA-binding domain"/>
    <property type="match status" value="1"/>
</dbReference>
<dbReference type="InterPro" id="IPR036612">
    <property type="entry name" value="KH_dom_type_1_sf"/>
</dbReference>
<evidence type="ECO:0000313" key="26">
    <source>
        <dbReference type="RefSeq" id="XP_044933793.1"/>
    </source>
</evidence>
<dbReference type="GO" id="GO:0004654">
    <property type="term" value="F:polyribonucleotide nucleotidyltransferase activity"/>
    <property type="evidence" value="ECO:0007669"/>
    <property type="project" value="UniProtKB-EC"/>
</dbReference>
<dbReference type="InterPro" id="IPR012162">
    <property type="entry name" value="PNPase"/>
</dbReference>
<evidence type="ECO:0000256" key="12">
    <source>
        <dbReference type="ARBA" id="ARBA00022801"/>
    </source>
</evidence>
<keyword evidence="14 23" id="KW-0694">RNA-binding</keyword>
<keyword evidence="12" id="KW-0378">Hydrolase</keyword>
<dbReference type="InterPro" id="IPR027408">
    <property type="entry name" value="PNPase/RNase_PH_dom_sf"/>
</dbReference>
<keyword evidence="15" id="KW-0809">Transit peptide</keyword>
<dbReference type="InterPro" id="IPR015848">
    <property type="entry name" value="PNPase_PH_RNA-bd_bac/org-type"/>
</dbReference>
<keyword evidence="6" id="KW-0963">Cytoplasm</keyword>
<evidence type="ECO:0000259" key="24">
    <source>
        <dbReference type="PROSITE" id="PS50126"/>
    </source>
</evidence>
<dbReference type="GO" id="GO:0006397">
    <property type="term" value="P:mRNA processing"/>
    <property type="evidence" value="ECO:0007669"/>
    <property type="project" value="UniProtKB-KW"/>
</dbReference>
<dbReference type="FunFam" id="1.10.10.400:FF:000001">
    <property type="entry name" value="Polyribonucleotide nucleotidyltransferase 1, mitochondrial"/>
    <property type="match status" value="1"/>
</dbReference>
<feature type="domain" description="S1 motif" evidence="24">
    <location>
        <begin position="641"/>
        <end position="712"/>
    </location>
</feature>
<dbReference type="InterPro" id="IPR036345">
    <property type="entry name" value="ExoRNase_PH_dom2_sf"/>
</dbReference>
<reference evidence="26" key="1">
    <citation type="submission" date="2025-08" db="UniProtKB">
        <authorList>
            <consortium name="RefSeq"/>
        </authorList>
    </citation>
    <scope>IDENTIFICATION</scope>
    <source>
        <tissue evidence="26">Brain</tissue>
    </source>
</reference>
<dbReference type="InterPro" id="IPR012340">
    <property type="entry name" value="NA-bd_OB-fold"/>
</dbReference>
<dbReference type="InterPro" id="IPR003029">
    <property type="entry name" value="S1_domain"/>
</dbReference>
<dbReference type="GeneID" id="101673772"/>
<keyword evidence="5" id="KW-0813">Transport</keyword>
<evidence type="ECO:0000256" key="3">
    <source>
        <dbReference type="ARBA" id="ARBA00007404"/>
    </source>
</evidence>
<dbReference type="SUPFAM" id="SSF54211">
    <property type="entry name" value="Ribosomal protein S5 domain 2-like"/>
    <property type="match status" value="2"/>
</dbReference>
<dbReference type="Pfam" id="PF00575">
    <property type="entry name" value="S1"/>
    <property type="match status" value="1"/>
</dbReference>
<dbReference type="PANTHER" id="PTHR11252:SF0">
    <property type="entry name" value="POLYRIBONUCLEOTIDE NUCLEOTIDYLTRANSFERASE 1, MITOCHONDRIAL"/>
    <property type="match status" value="1"/>
</dbReference>
<evidence type="ECO:0000256" key="5">
    <source>
        <dbReference type="ARBA" id="ARBA00022448"/>
    </source>
</evidence>
<dbReference type="SUPFAM" id="SSF46915">
    <property type="entry name" value="Polynucleotide phosphorylase/guanosine pentaphosphate synthase (PNPase/GPSI), domain 3"/>
    <property type="match status" value="1"/>
</dbReference>
<comment type="subcellular location">
    <subcellularLocation>
        <location evidence="2">Cytoplasm</location>
    </subcellularLocation>
    <subcellularLocation>
        <location evidence="20">Mitochondrion intermembrane space</location>
        <topology evidence="20">Peripheral membrane protein</topology>
    </subcellularLocation>
    <subcellularLocation>
        <location evidence="1">Mitochondrion matrix</location>
    </subcellularLocation>
</comment>
<dbReference type="PROSITE" id="PS50084">
    <property type="entry name" value="KH_TYPE_1"/>
    <property type="match status" value="1"/>
</dbReference>
<dbReference type="SUPFAM" id="SSF55666">
    <property type="entry name" value="Ribonuclease PH domain 2-like"/>
    <property type="match status" value="2"/>
</dbReference>
<dbReference type="GO" id="GO:0000175">
    <property type="term" value="F:3'-5'-RNA exonuclease activity"/>
    <property type="evidence" value="ECO:0007669"/>
    <property type="project" value="TreeGrafter"/>
</dbReference>
<keyword evidence="18" id="KW-0472">Membrane</keyword>
<dbReference type="Pfam" id="PF01138">
    <property type="entry name" value="RNase_PH"/>
    <property type="match status" value="2"/>
</dbReference>
<keyword evidence="9" id="KW-0808">Transferase</keyword>
<keyword evidence="25" id="KW-1185">Reference proteome</keyword>
<evidence type="ECO:0000256" key="1">
    <source>
        <dbReference type="ARBA" id="ARBA00004305"/>
    </source>
</evidence>
<dbReference type="SUPFAM" id="SSF54791">
    <property type="entry name" value="Eukaryotic type KH-domain (KH-domain type I)"/>
    <property type="match status" value="1"/>
</dbReference>
<keyword evidence="16" id="KW-0007">Acetylation</keyword>
<keyword evidence="11" id="KW-0540">Nuclease</keyword>
<dbReference type="InterPro" id="IPR001247">
    <property type="entry name" value="ExoRNase_PH_dom1"/>
</dbReference>
<comment type="subunit">
    <text evidence="21">Homotrimer; in free form. Homooligomer. Component of the mitochondrial degradosome (mtEXO) complex which is a heteropentamer containing 2 copies of SUPV3L1 and 3 copies of PNPT1. As part of the mitochondrial degradosome complex, interacts with GRSF1 in an RNA-dependent manner; the interaction enhances the activity of the complex. Interacts with TCL1A; the interaction has no effect on PNPT1 exonuclease activity.</text>
</comment>
<dbReference type="RefSeq" id="XP_044933793.1">
    <property type="nucleotide sequence ID" value="XM_045077858.1"/>
</dbReference>
<evidence type="ECO:0000256" key="15">
    <source>
        <dbReference type="ARBA" id="ARBA00022946"/>
    </source>
</evidence>
<keyword evidence="13" id="KW-0269">Exonuclease</keyword>
<dbReference type="FunFam" id="2.40.50.140:FF:000113">
    <property type="entry name" value="polyribonucleotide nucleotidyltransferase 1, mitochondrial"/>
    <property type="match status" value="1"/>
</dbReference>
<name>A0A8U0V026_MUSPF</name>
<dbReference type="GO" id="GO:0003723">
    <property type="term" value="F:RNA binding"/>
    <property type="evidence" value="ECO:0007669"/>
    <property type="project" value="UniProtKB-UniRule"/>
</dbReference>
<dbReference type="InterPro" id="IPR036456">
    <property type="entry name" value="PNPase_PH_RNA-bd_sf"/>
</dbReference>
<keyword evidence="8" id="KW-0507">mRNA processing</keyword>
<evidence type="ECO:0000313" key="25">
    <source>
        <dbReference type="Proteomes" id="UP000000715"/>
    </source>
</evidence>
<dbReference type="CDD" id="cd09033">
    <property type="entry name" value="KH-I_PNPT1"/>
    <property type="match status" value="1"/>
</dbReference>
<dbReference type="InterPro" id="IPR004088">
    <property type="entry name" value="KH_dom_type_1"/>
</dbReference>
<evidence type="ECO:0000256" key="21">
    <source>
        <dbReference type="ARBA" id="ARBA00064869"/>
    </source>
</evidence>
<evidence type="ECO:0000256" key="20">
    <source>
        <dbReference type="ARBA" id="ARBA00060410"/>
    </source>
</evidence>
<evidence type="ECO:0000256" key="16">
    <source>
        <dbReference type="ARBA" id="ARBA00022990"/>
    </source>
</evidence>
<dbReference type="Pfam" id="PF00013">
    <property type="entry name" value="KH_1"/>
    <property type="match status" value="1"/>
</dbReference>
<organism evidence="25 26">
    <name type="scientific">Mustela putorius furo</name>
    <name type="common">European domestic ferret</name>
    <name type="synonym">Mustela furo</name>
    <dbReference type="NCBI Taxonomy" id="9669"/>
    <lineage>
        <taxon>Eukaryota</taxon>
        <taxon>Metazoa</taxon>
        <taxon>Chordata</taxon>
        <taxon>Craniata</taxon>
        <taxon>Vertebrata</taxon>
        <taxon>Euteleostomi</taxon>
        <taxon>Mammalia</taxon>
        <taxon>Eutheria</taxon>
        <taxon>Laurasiatheria</taxon>
        <taxon>Carnivora</taxon>
        <taxon>Caniformia</taxon>
        <taxon>Musteloidea</taxon>
        <taxon>Mustelidae</taxon>
        <taxon>Mustelinae</taxon>
        <taxon>Mustela</taxon>
    </lineage>
</organism>